<dbReference type="Pfam" id="PF13884">
    <property type="entry name" value="Peptidase_S74"/>
    <property type="match status" value="1"/>
</dbReference>
<proteinExistence type="predicted"/>
<accession>A0A2D0N9C8</accession>
<feature type="coiled-coil region" evidence="1">
    <location>
        <begin position="351"/>
        <end position="399"/>
    </location>
</feature>
<feature type="signal peptide" evidence="2">
    <location>
        <begin position="1"/>
        <end position="22"/>
    </location>
</feature>
<evidence type="ECO:0000313" key="4">
    <source>
        <dbReference type="EMBL" id="PHN05124.1"/>
    </source>
</evidence>
<keyword evidence="2" id="KW-0732">Signal</keyword>
<protein>
    <recommendedName>
        <fullName evidence="3">Peptidase S74 domain-containing protein</fullName>
    </recommendedName>
</protein>
<name>A0A2D0N9C8_FLAN2</name>
<keyword evidence="1" id="KW-0175">Coiled coil</keyword>
<keyword evidence="5" id="KW-1185">Reference proteome</keyword>
<dbReference type="AlphaFoldDB" id="A0A2D0N9C8"/>
<feature type="chain" id="PRO_5013016909" description="Peptidase S74 domain-containing protein" evidence="2">
    <location>
        <begin position="23"/>
        <end position="505"/>
    </location>
</feature>
<sequence length="505" mass="55199">MLRLILRLSLGIMLYSGITASAQVVLKPTQIGINENNPAQNVSLHIRDNFESIRLDGSSPFISFYNGTDYRGYLYMTGDQMYLYNRKNGSIFFGANNAAKMTISNLGDVGIGTTTPNVKLQVREGTVGVGNFNANTIAAFEKSSGNGYLTVLTGSNTESGLLFGDESSGQRGGIVYNNASTADGLQLRTNGNFTRMVIDNVGDVGIGTTNPIRPLDVKSRNGGDEYGIRMERAGSAVSWEMSLFQGEFNFFYNGGITPVAVIATNGTYSGSDRRLKKNIRPYKKVLPLLPALHISTFEYTADQEAKPSLGLIAQDVAKVYPEIVRLAPNRAGEMYLSLDYSKTGVLALKALQELQEERAAEALEKEKLQAEVQALQSENRELRKRLSDIEAAIARLEKATGPNTQEVLLEGADAASGTQPLLHQNEPNPFTGLTRIRYFIPERVEKALIQIAGPDGKVLKRIPIREKGEGLLNVETRSLSTGTYVYSLILDGEVFESRRMVLGGR</sequence>
<comment type="caution">
    <text evidence="4">The sequence shown here is derived from an EMBL/GenBank/DDBJ whole genome shotgun (WGS) entry which is preliminary data.</text>
</comment>
<evidence type="ECO:0000259" key="3">
    <source>
        <dbReference type="PROSITE" id="PS51688"/>
    </source>
</evidence>
<evidence type="ECO:0000313" key="5">
    <source>
        <dbReference type="Proteomes" id="UP000223913"/>
    </source>
</evidence>
<dbReference type="PROSITE" id="PS51688">
    <property type="entry name" value="ICA"/>
    <property type="match status" value="1"/>
</dbReference>
<dbReference type="EMBL" id="PDUD01000023">
    <property type="protein sequence ID" value="PHN05124.1"/>
    <property type="molecule type" value="Genomic_DNA"/>
</dbReference>
<evidence type="ECO:0000256" key="1">
    <source>
        <dbReference type="SAM" id="Coils"/>
    </source>
</evidence>
<feature type="domain" description="Peptidase S74" evidence="3">
    <location>
        <begin position="271"/>
        <end position="367"/>
    </location>
</feature>
<dbReference type="InterPro" id="IPR030392">
    <property type="entry name" value="S74_ICA"/>
</dbReference>
<gene>
    <name evidence="4" type="ORF">CRP01_19070</name>
</gene>
<reference evidence="4 5" key="1">
    <citation type="submission" date="2017-10" db="EMBL/GenBank/DDBJ databases">
        <title>The draft genome sequence of Lewinella nigricans NBRC 102662.</title>
        <authorList>
            <person name="Wang K."/>
        </authorList>
    </citation>
    <scope>NUCLEOTIDE SEQUENCE [LARGE SCALE GENOMIC DNA]</scope>
    <source>
        <strain evidence="4 5">NBRC 102662</strain>
    </source>
</reference>
<dbReference type="OrthoDB" id="9808953at2"/>
<evidence type="ECO:0000256" key="2">
    <source>
        <dbReference type="SAM" id="SignalP"/>
    </source>
</evidence>
<dbReference type="RefSeq" id="WP_099151671.1">
    <property type="nucleotide sequence ID" value="NZ_PDUD01000023.1"/>
</dbReference>
<dbReference type="Proteomes" id="UP000223913">
    <property type="component" value="Unassembled WGS sequence"/>
</dbReference>
<organism evidence="4 5">
    <name type="scientific">Flavilitoribacter nigricans (strain ATCC 23147 / DSM 23189 / NBRC 102662 / NCIMB 1420 / SS-2)</name>
    <name type="common">Lewinella nigricans</name>
    <dbReference type="NCBI Taxonomy" id="1122177"/>
    <lineage>
        <taxon>Bacteria</taxon>
        <taxon>Pseudomonadati</taxon>
        <taxon>Bacteroidota</taxon>
        <taxon>Saprospiria</taxon>
        <taxon>Saprospirales</taxon>
        <taxon>Lewinellaceae</taxon>
        <taxon>Flavilitoribacter</taxon>
    </lineage>
</organism>